<accession>A0ABT9L7W3</accession>
<feature type="compositionally biased region" description="Basic and acidic residues" evidence="1">
    <location>
        <begin position="1"/>
        <end position="10"/>
    </location>
</feature>
<organism evidence="2 3">
    <name type="scientific">Streptomyces griseoviridis</name>
    <dbReference type="NCBI Taxonomy" id="45398"/>
    <lineage>
        <taxon>Bacteria</taxon>
        <taxon>Bacillati</taxon>
        <taxon>Actinomycetota</taxon>
        <taxon>Actinomycetes</taxon>
        <taxon>Kitasatosporales</taxon>
        <taxon>Streptomycetaceae</taxon>
        <taxon>Streptomyces</taxon>
    </lineage>
</organism>
<proteinExistence type="predicted"/>
<keyword evidence="3" id="KW-1185">Reference proteome</keyword>
<feature type="region of interest" description="Disordered" evidence="1">
    <location>
        <begin position="1"/>
        <end position="32"/>
    </location>
</feature>
<dbReference type="Proteomes" id="UP001231675">
    <property type="component" value="Unassembled WGS sequence"/>
</dbReference>
<protein>
    <submittedName>
        <fullName evidence="2">Uncharacterized protein</fullName>
    </submittedName>
</protein>
<name>A0ABT9L7W3_STRGD</name>
<reference evidence="2 3" key="1">
    <citation type="submission" date="2023-07" db="EMBL/GenBank/DDBJ databases">
        <title>Sequencing the genomes of 1000 actinobacteria strains.</title>
        <authorList>
            <person name="Klenk H.-P."/>
        </authorList>
    </citation>
    <scope>NUCLEOTIDE SEQUENCE [LARGE SCALE GENOMIC DNA]</scope>
    <source>
        <strain evidence="2 3">DSM 40229</strain>
    </source>
</reference>
<evidence type="ECO:0000313" key="2">
    <source>
        <dbReference type="EMBL" id="MDP9679796.1"/>
    </source>
</evidence>
<sequence>MLRQAPKDPRATVPLMRKATLMREAPSPARPS</sequence>
<evidence type="ECO:0000313" key="3">
    <source>
        <dbReference type="Proteomes" id="UP001231675"/>
    </source>
</evidence>
<evidence type="ECO:0000256" key="1">
    <source>
        <dbReference type="SAM" id="MobiDB-lite"/>
    </source>
</evidence>
<gene>
    <name evidence="2" type="ORF">J2S47_000298</name>
</gene>
<dbReference type="EMBL" id="JAURUD010000001">
    <property type="protein sequence ID" value="MDP9679796.1"/>
    <property type="molecule type" value="Genomic_DNA"/>
</dbReference>
<comment type="caution">
    <text evidence="2">The sequence shown here is derived from an EMBL/GenBank/DDBJ whole genome shotgun (WGS) entry which is preliminary data.</text>
</comment>